<dbReference type="SUPFAM" id="SSF47794">
    <property type="entry name" value="Rad51 N-terminal domain-like"/>
    <property type="match status" value="1"/>
</dbReference>
<gene>
    <name evidence="1" type="ORF">HHO37_06645</name>
</gene>
<organism evidence="1 2">
    <name type="scientific">Streptococcus ratti</name>
    <dbReference type="NCBI Taxonomy" id="1341"/>
    <lineage>
        <taxon>Bacteria</taxon>
        <taxon>Bacillati</taxon>
        <taxon>Bacillota</taxon>
        <taxon>Bacilli</taxon>
        <taxon>Lactobacillales</taxon>
        <taxon>Streptococcaceae</taxon>
        <taxon>Streptococcus</taxon>
    </lineage>
</organism>
<evidence type="ECO:0000313" key="2">
    <source>
        <dbReference type="Proteomes" id="UP000532121"/>
    </source>
</evidence>
<dbReference type="AlphaFoldDB" id="A0A7X9LE83"/>
<dbReference type="Pfam" id="PF14520">
    <property type="entry name" value="HHH_5"/>
    <property type="match status" value="1"/>
</dbReference>
<reference evidence="1 2" key="1">
    <citation type="submission" date="2020-04" db="EMBL/GenBank/DDBJ databases">
        <title>MicrobeNet Type strains.</title>
        <authorList>
            <person name="Nicholson A.C."/>
        </authorList>
    </citation>
    <scope>NUCLEOTIDE SEQUENCE [LARGE SCALE GENOMIC DNA]</scope>
    <source>
        <strain evidence="1 2">DSM 22768</strain>
    </source>
</reference>
<dbReference type="InterPro" id="IPR010995">
    <property type="entry name" value="DNA_repair_Rad51/TF_NusA_a-hlx"/>
</dbReference>
<dbReference type="GO" id="GO:0000166">
    <property type="term" value="F:nucleotide binding"/>
    <property type="evidence" value="ECO:0007669"/>
    <property type="project" value="InterPro"/>
</dbReference>
<protein>
    <submittedName>
        <fullName evidence="1">Helix-hairpin-helix domain-containing protein</fullName>
    </submittedName>
</protein>
<accession>A0A7X9LE83</accession>
<proteinExistence type="predicted"/>
<dbReference type="Proteomes" id="UP000532121">
    <property type="component" value="Unassembled WGS sequence"/>
</dbReference>
<dbReference type="EMBL" id="JABASA010000012">
    <property type="protein sequence ID" value="NMD49339.1"/>
    <property type="molecule type" value="Genomic_DNA"/>
</dbReference>
<dbReference type="Gene3D" id="1.10.150.20">
    <property type="entry name" value="5' to 3' exonuclease, C-terminal subdomain"/>
    <property type="match status" value="1"/>
</dbReference>
<name>A0A7X9LE83_STRRT</name>
<sequence length="117" mass="12739">MAKKKNRKKALKLQMKRQGLLSKAKTAVEEAAATIAETAKTVTKDAQKALKKPSLEEFSALPELADIRTNLAETLYNEGIVSVEDFADWTEKDLLALKGIGPATVKKLQENGVSLKA</sequence>
<dbReference type="RefSeq" id="WP_193523619.1">
    <property type="nucleotide sequence ID" value="NZ_JABASA010000012.1"/>
</dbReference>
<comment type="caution">
    <text evidence="1">The sequence shown here is derived from an EMBL/GenBank/DDBJ whole genome shotgun (WGS) entry which is preliminary data.</text>
</comment>
<evidence type="ECO:0000313" key="1">
    <source>
        <dbReference type="EMBL" id="NMD49339.1"/>
    </source>
</evidence>